<reference evidence="1 2" key="1">
    <citation type="submission" date="2016-08" db="EMBL/GenBank/DDBJ databases">
        <authorList>
            <person name="Seilhamer J.J."/>
        </authorList>
    </citation>
    <scope>NUCLEOTIDE SEQUENCE [LARGE SCALE GENOMIC DNA]</scope>
    <source>
        <strain evidence="1">M3/6</strain>
    </source>
</reference>
<organism evidence="1 2">
    <name type="scientific">Proteiniphilum saccharofermentans</name>
    <dbReference type="NCBI Taxonomy" id="1642647"/>
    <lineage>
        <taxon>Bacteria</taxon>
        <taxon>Pseudomonadati</taxon>
        <taxon>Bacteroidota</taxon>
        <taxon>Bacteroidia</taxon>
        <taxon>Bacteroidales</taxon>
        <taxon>Dysgonomonadaceae</taxon>
        <taxon>Proteiniphilum</taxon>
    </lineage>
</organism>
<accession>A0A1R3T1K7</accession>
<name>A0A1R3T1K7_9BACT</name>
<proteinExistence type="predicted"/>
<dbReference type="Pfam" id="PF14076">
    <property type="entry name" value="DUF4258"/>
    <property type="match status" value="1"/>
</dbReference>
<dbReference type="KEGG" id="psac:PSM36_1164"/>
<dbReference type="Proteomes" id="UP000187464">
    <property type="component" value="Chromosome I"/>
</dbReference>
<dbReference type="AlphaFoldDB" id="A0A1R3T1K7"/>
<keyword evidence="2" id="KW-1185">Reference proteome</keyword>
<gene>
    <name evidence="1" type="ORF">PSM36_1164</name>
</gene>
<evidence type="ECO:0000313" key="1">
    <source>
        <dbReference type="EMBL" id="SCD19989.1"/>
    </source>
</evidence>
<dbReference type="EMBL" id="LT605205">
    <property type="protein sequence ID" value="SCD19989.1"/>
    <property type="molecule type" value="Genomic_DNA"/>
</dbReference>
<sequence>MEINNLKVSNHLSERMKERNLKTKWILETVQHPDEQIDIAEDETHFYKIIAEYQDKWLKVVVNKMNNIIITAYFDRNKKGK</sequence>
<dbReference type="STRING" id="1642647.PSM36_1164"/>
<dbReference type="InterPro" id="IPR025354">
    <property type="entry name" value="DUF4258"/>
</dbReference>
<evidence type="ECO:0008006" key="3">
    <source>
        <dbReference type="Google" id="ProtNLM"/>
    </source>
</evidence>
<protein>
    <recommendedName>
        <fullName evidence="3">DUF4258 domain-containing protein</fullName>
    </recommendedName>
</protein>
<evidence type="ECO:0000313" key="2">
    <source>
        <dbReference type="Proteomes" id="UP000187464"/>
    </source>
</evidence>